<evidence type="ECO:0000259" key="17">
    <source>
        <dbReference type="PROSITE" id="PS50261"/>
    </source>
</evidence>
<keyword evidence="8" id="KW-0995">Kinetochore</keyword>
<dbReference type="GeneID" id="98146633"/>
<keyword evidence="19" id="KW-1185">Reference proteome</keyword>
<dbReference type="InterPro" id="IPR017981">
    <property type="entry name" value="GPCR_2-like_7TM"/>
</dbReference>
<feature type="region of interest" description="Disordered" evidence="15">
    <location>
        <begin position="350"/>
        <end position="383"/>
    </location>
</feature>
<dbReference type="SUPFAM" id="SSF81321">
    <property type="entry name" value="Family A G protein-coupled receptor-like"/>
    <property type="match status" value="1"/>
</dbReference>
<keyword evidence="13" id="KW-0137">Centromere</keyword>
<feature type="region of interest" description="Disordered" evidence="15">
    <location>
        <begin position="471"/>
        <end position="502"/>
    </location>
</feature>
<dbReference type="Gene3D" id="1.20.1070.10">
    <property type="entry name" value="Rhodopsin 7-helix transmembrane proteins"/>
    <property type="match status" value="1"/>
</dbReference>
<evidence type="ECO:0000256" key="1">
    <source>
        <dbReference type="ARBA" id="ARBA00004123"/>
    </source>
</evidence>
<feature type="transmembrane region" description="Helical" evidence="16">
    <location>
        <begin position="92"/>
        <end position="110"/>
    </location>
</feature>
<dbReference type="EMBL" id="JBFXLQ010000051">
    <property type="protein sequence ID" value="KAL2863483.1"/>
    <property type="molecule type" value="Genomic_DNA"/>
</dbReference>
<keyword evidence="4" id="KW-0158">Chromosome</keyword>
<comment type="caution">
    <text evidence="18">The sequence shown here is derived from an EMBL/GenBank/DDBJ whole genome shotgun (WGS) entry which is preliminary data.</text>
</comment>
<keyword evidence="5" id="KW-0132">Cell division</keyword>
<feature type="compositionally biased region" description="Pro residues" evidence="15">
    <location>
        <begin position="368"/>
        <end position="380"/>
    </location>
</feature>
<reference evidence="18 19" key="1">
    <citation type="submission" date="2024-07" db="EMBL/GenBank/DDBJ databases">
        <title>Section-level genome sequencing and comparative genomics of Aspergillus sections Usti and Cavernicolus.</title>
        <authorList>
            <consortium name="Lawrence Berkeley National Laboratory"/>
            <person name="Nybo J.L."/>
            <person name="Vesth T.C."/>
            <person name="Theobald S."/>
            <person name="Frisvad J.C."/>
            <person name="Larsen T.O."/>
            <person name="Kjaerboelling I."/>
            <person name="Rothschild-Mancinelli K."/>
            <person name="Lyhne E.K."/>
            <person name="Kogle M.E."/>
            <person name="Barry K."/>
            <person name="Clum A."/>
            <person name="Na H."/>
            <person name="Ledsgaard L."/>
            <person name="Lin J."/>
            <person name="Lipzen A."/>
            <person name="Kuo A."/>
            <person name="Riley R."/>
            <person name="Mondo S."/>
            <person name="Labutti K."/>
            <person name="Haridas S."/>
            <person name="Pangalinan J."/>
            <person name="Salamov A.A."/>
            <person name="Simmons B.A."/>
            <person name="Magnuson J.K."/>
            <person name="Chen J."/>
            <person name="Drula E."/>
            <person name="Henrissat B."/>
            <person name="Wiebenga A."/>
            <person name="Lubbers R.J."/>
            <person name="Gomes A.C."/>
            <person name="Macurrencykelacurrency M.R."/>
            <person name="Stajich J."/>
            <person name="Grigoriev I.V."/>
            <person name="Mortensen U.H."/>
            <person name="De Vries R.P."/>
            <person name="Baker S.E."/>
            <person name="Andersen M.R."/>
        </authorList>
    </citation>
    <scope>NUCLEOTIDE SEQUENCE [LARGE SCALE GENOMIC DNA]</scope>
    <source>
        <strain evidence="18 19">CBS 449.75</strain>
    </source>
</reference>
<keyword evidence="14" id="KW-0175">Coiled coil</keyword>
<evidence type="ECO:0000256" key="2">
    <source>
        <dbReference type="ARBA" id="ARBA00004141"/>
    </source>
</evidence>
<accession>A0ABR4LG04</accession>
<evidence type="ECO:0000256" key="12">
    <source>
        <dbReference type="ARBA" id="ARBA00023306"/>
    </source>
</evidence>
<dbReference type="PANTHER" id="PTHR23112">
    <property type="entry name" value="G PROTEIN-COUPLED RECEPTOR 157-RELATED"/>
    <property type="match status" value="1"/>
</dbReference>
<dbReference type="Pfam" id="PF03980">
    <property type="entry name" value="Nnf1"/>
    <property type="match status" value="1"/>
</dbReference>
<keyword evidence="7" id="KW-0498">Mitosis</keyword>
<evidence type="ECO:0000256" key="6">
    <source>
        <dbReference type="ARBA" id="ARBA00022692"/>
    </source>
</evidence>
<organism evidence="18 19">
    <name type="scientific">Aspergillus lucknowensis</name>
    <dbReference type="NCBI Taxonomy" id="176173"/>
    <lineage>
        <taxon>Eukaryota</taxon>
        <taxon>Fungi</taxon>
        <taxon>Dikarya</taxon>
        <taxon>Ascomycota</taxon>
        <taxon>Pezizomycotina</taxon>
        <taxon>Eurotiomycetes</taxon>
        <taxon>Eurotiomycetidae</taxon>
        <taxon>Eurotiales</taxon>
        <taxon>Aspergillaceae</taxon>
        <taxon>Aspergillus</taxon>
        <taxon>Aspergillus subgen. Nidulantes</taxon>
    </lineage>
</organism>
<dbReference type="PROSITE" id="PS50261">
    <property type="entry name" value="G_PROTEIN_RECEP_F2_4"/>
    <property type="match status" value="1"/>
</dbReference>
<name>A0ABR4LG04_9EURO</name>
<keyword evidence="9 16" id="KW-1133">Transmembrane helix</keyword>
<dbReference type="Pfam" id="PF05462">
    <property type="entry name" value="Dicty_CAR"/>
    <property type="match status" value="1"/>
</dbReference>
<dbReference type="Proteomes" id="UP001610432">
    <property type="component" value="Unassembled WGS sequence"/>
</dbReference>
<keyword evidence="6 16" id="KW-0812">Transmembrane</keyword>
<keyword evidence="10 16" id="KW-0472">Membrane</keyword>
<evidence type="ECO:0000256" key="8">
    <source>
        <dbReference type="ARBA" id="ARBA00022838"/>
    </source>
</evidence>
<evidence type="ECO:0000256" key="3">
    <source>
        <dbReference type="ARBA" id="ARBA00004629"/>
    </source>
</evidence>
<keyword evidence="12" id="KW-0131">Cell cycle</keyword>
<protein>
    <submittedName>
        <fullName evidence="18">Nnf1-domain-containing protein</fullName>
    </submittedName>
</protein>
<feature type="transmembrane region" description="Helical" evidence="16">
    <location>
        <begin position="46"/>
        <end position="72"/>
    </location>
</feature>
<dbReference type="PANTHER" id="PTHR23112:SF0">
    <property type="entry name" value="TRANSMEMBRANE PROTEIN 116"/>
    <property type="match status" value="1"/>
</dbReference>
<feature type="domain" description="G-protein coupled receptors family 2 profile 2" evidence="17">
    <location>
        <begin position="11"/>
        <end position="197"/>
    </location>
</feature>
<evidence type="ECO:0000256" key="7">
    <source>
        <dbReference type="ARBA" id="ARBA00022776"/>
    </source>
</evidence>
<dbReference type="RefSeq" id="XP_070882462.1">
    <property type="nucleotide sequence ID" value="XM_071031561.1"/>
</dbReference>
<evidence type="ECO:0000256" key="10">
    <source>
        <dbReference type="ARBA" id="ARBA00023136"/>
    </source>
</evidence>
<evidence type="ECO:0000256" key="11">
    <source>
        <dbReference type="ARBA" id="ARBA00023242"/>
    </source>
</evidence>
<feature type="coiled-coil region" evidence="14">
    <location>
        <begin position="525"/>
        <end position="556"/>
    </location>
</feature>
<evidence type="ECO:0000256" key="9">
    <source>
        <dbReference type="ARBA" id="ARBA00022989"/>
    </source>
</evidence>
<keyword evidence="11" id="KW-0539">Nucleus</keyword>
<comment type="subcellular location">
    <subcellularLocation>
        <location evidence="3">Chromosome</location>
        <location evidence="3">Centromere</location>
        <location evidence="3">Kinetochore</location>
    </subcellularLocation>
    <subcellularLocation>
        <location evidence="2">Membrane</location>
        <topology evidence="2">Multi-pass membrane protein</topology>
    </subcellularLocation>
    <subcellularLocation>
        <location evidence="1">Nucleus</location>
    </subcellularLocation>
</comment>
<sequence>MSLSASQLSAISATERTCSTVSLAATSIIVVSFLSSRSFRKPINRLVFYASFGNIMANVATLISQSGISAGAHSELCQVQAFLIQWFMPADALWTFAMASNVYLTFFHKYSPEQLRRLEWKYLILCYGLPFIPAFVYFFIRSSSRGNVYGAAILWCWVAPSWDFLRIAVFYGPVWFVIFMTLAIYARIGKLVWRRRQQLKAVGGLETTIDVSIPHESPFTKVTEIRITRENAACYQLERVGPTAEQSSSFGCTPLSHRPYSVNVQANIEPPCQAQLEPMRSDGRAEECTEPDSGPYHSNSTTVSEVNAATWAYTKYAMLFFVALIVTWVPSTINRVYALVLPDDEPSFGLNFASKPNPTQPREDGGSPSPPPQPPIPQTPGPRVTRLQEIYSQALLRTLRANSYANFAACFPTPAKHVPASLENVWRQLNTKLEESATAEFEDILNERDAVRQLNELDRLVGEARARKEASTAAAAAAGNGEGEGGLEREDAERVPPHTLSPDELYKAHLTPQLEKTKGVLDEKIHATELQNVELAQRIQAQRAEIEQLLAGLEAVVSDVEGAAAAATQYGSDNNLRKEALQMDEEVKVTLDI</sequence>
<evidence type="ECO:0000256" key="5">
    <source>
        <dbReference type="ARBA" id="ARBA00022618"/>
    </source>
</evidence>
<feature type="transmembrane region" description="Helical" evidence="16">
    <location>
        <begin position="316"/>
        <end position="333"/>
    </location>
</feature>
<feature type="transmembrane region" description="Helical" evidence="16">
    <location>
        <begin position="164"/>
        <end position="186"/>
    </location>
</feature>
<evidence type="ECO:0000256" key="13">
    <source>
        <dbReference type="ARBA" id="ARBA00023328"/>
    </source>
</evidence>
<gene>
    <name evidence="18" type="ORF">BJX67DRAFT_374527</name>
</gene>
<evidence type="ECO:0000313" key="19">
    <source>
        <dbReference type="Proteomes" id="UP001610432"/>
    </source>
</evidence>
<dbReference type="InterPro" id="IPR007128">
    <property type="entry name" value="PMF1/Nnf1"/>
</dbReference>
<feature type="transmembrane region" description="Helical" evidence="16">
    <location>
        <begin position="20"/>
        <end position="39"/>
    </location>
</feature>
<evidence type="ECO:0000256" key="15">
    <source>
        <dbReference type="SAM" id="MobiDB-lite"/>
    </source>
</evidence>
<feature type="region of interest" description="Disordered" evidence="15">
    <location>
        <begin position="278"/>
        <end position="301"/>
    </location>
</feature>
<feature type="transmembrane region" description="Helical" evidence="16">
    <location>
        <begin position="122"/>
        <end position="140"/>
    </location>
</feature>
<evidence type="ECO:0000256" key="16">
    <source>
        <dbReference type="SAM" id="Phobius"/>
    </source>
</evidence>
<evidence type="ECO:0000313" key="18">
    <source>
        <dbReference type="EMBL" id="KAL2863483.1"/>
    </source>
</evidence>
<feature type="compositionally biased region" description="Basic and acidic residues" evidence="15">
    <location>
        <begin position="486"/>
        <end position="496"/>
    </location>
</feature>
<evidence type="ECO:0000256" key="14">
    <source>
        <dbReference type="SAM" id="Coils"/>
    </source>
</evidence>
<proteinExistence type="predicted"/>
<evidence type="ECO:0000256" key="4">
    <source>
        <dbReference type="ARBA" id="ARBA00022454"/>
    </source>
</evidence>